<evidence type="ECO:0000256" key="3">
    <source>
        <dbReference type="ARBA" id="ARBA00023002"/>
    </source>
</evidence>
<feature type="binding site" evidence="7">
    <location>
        <position position="12"/>
    </location>
    <ligand>
        <name>NADPH</name>
        <dbReference type="ChEBI" id="CHEBI:57783"/>
    </ligand>
</feature>
<evidence type="ECO:0000256" key="4">
    <source>
        <dbReference type="ARBA" id="ARBA00023098"/>
    </source>
</evidence>
<evidence type="ECO:0000256" key="1">
    <source>
        <dbReference type="ARBA" id="ARBA00011009"/>
    </source>
</evidence>
<dbReference type="NCBIfam" id="NF000940">
    <property type="entry name" value="PRK00094.1-2"/>
    <property type="match status" value="1"/>
</dbReference>
<keyword evidence="4 7" id="KW-0443">Lipid metabolism</keyword>
<comment type="caution">
    <text evidence="7">Lacks conserved residue(s) required for the propagation of feature annotation.</text>
</comment>
<feature type="domain" description="Glycerol-3-phosphate dehydrogenase NAD-dependent N-terminal" evidence="10">
    <location>
        <begin position="4"/>
        <end position="150"/>
    </location>
</feature>
<keyword evidence="7" id="KW-0547">Nucleotide-binding</keyword>
<organism evidence="12 13">
    <name type="scientific">Alteriqipengyuania abyssalis</name>
    <dbReference type="NCBI Taxonomy" id="2860200"/>
    <lineage>
        <taxon>Bacteria</taxon>
        <taxon>Pseudomonadati</taxon>
        <taxon>Pseudomonadota</taxon>
        <taxon>Alphaproteobacteria</taxon>
        <taxon>Sphingomonadales</taxon>
        <taxon>Erythrobacteraceae</taxon>
        <taxon>Alteriqipengyuania</taxon>
    </lineage>
</organism>
<feature type="binding site" evidence="7">
    <location>
        <position position="250"/>
    </location>
    <ligand>
        <name>NADPH</name>
        <dbReference type="ChEBI" id="CHEBI:57783"/>
    </ligand>
</feature>
<dbReference type="EC" id="1.1.1.94" evidence="7"/>
<proteinExistence type="inferred from homology"/>
<keyword evidence="5 7" id="KW-0594">Phospholipid biosynthesis</keyword>
<evidence type="ECO:0000256" key="7">
    <source>
        <dbReference type="HAMAP-Rule" id="MF_00394"/>
    </source>
</evidence>
<dbReference type="SUPFAM" id="SSF51735">
    <property type="entry name" value="NAD(P)-binding Rossmann-fold domains"/>
    <property type="match status" value="1"/>
</dbReference>
<evidence type="ECO:0000256" key="8">
    <source>
        <dbReference type="RuleBase" id="RU000437"/>
    </source>
</evidence>
<reference evidence="12 13" key="1">
    <citation type="submission" date="2021-07" db="EMBL/GenBank/DDBJ databases">
        <title>Alteriqipengyuania abyssalis NZ-12B nov, sp.nov isolated from deep sea sponge in pacific ocean.</title>
        <authorList>
            <person name="Tareen S."/>
            <person name="Wink J."/>
        </authorList>
    </citation>
    <scope>NUCLEOTIDE SEQUENCE [LARGE SCALE GENOMIC DNA]</scope>
    <source>
        <strain evidence="12 13">NZ-12B</strain>
    </source>
</reference>
<protein>
    <recommendedName>
        <fullName evidence="7">Glycerol-3-phosphate dehydrogenase [NAD(P)+]</fullName>
        <ecNumber evidence="7">1.1.1.94</ecNumber>
    </recommendedName>
    <alternativeName>
        <fullName evidence="7">NAD(P)(+)-dependent glycerol-3-phosphate dehydrogenase</fullName>
    </alternativeName>
    <alternativeName>
        <fullName evidence="7">NAD(P)H-dependent dihydroxyacetone-phosphate reductase</fullName>
    </alternativeName>
</protein>
<dbReference type="SUPFAM" id="SSF48179">
    <property type="entry name" value="6-phosphogluconate dehydrogenase C-terminal domain-like"/>
    <property type="match status" value="1"/>
</dbReference>
<keyword evidence="7" id="KW-0963">Cytoplasm</keyword>
<comment type="caution">
    <text evidence="12">The sequence shown here is derived from an EMBL/GenBank/DDBJ whole genome shotgun (WGS) entry which is preliminary data.</text>
</comment>
<evidence type="ECO:0000313" key="13">
    <source>
        <dbReference type="Proteomes" id="UP000759298"/>
    </source>
</evidence>
<evidence type="ECO:0000256" key="6">
    <source>
        <dbReference type="ARBA" id="ARBA00023264"/>
    </source>
</evidence>
<dbReference type="Gene3D" id="1.10.1040.10">
    <property type="entry name" value="N-(1-d-carboxylethyl)-l-norvaline Dehydrogenase, domain 2"/>
    <property type="match status" value="1"/>
</dbReference>
<comment type="catalytic activity">
    <reaction evidence="7 9">
        <text>sn-glycerol 3-phosphate + NADP(+) = dihydroxyacetone phosphate + NADPH + H(+)</text>
        <dbReference type="Rhea" id="RHEA:11096"/>
        <dbReference type="ChEBI" id="CHEBI:15378"/>
        <dbReference type="ChEBI" id="CHEBI:57597"/>
        <dbReference type="ChEBI" id="CHEBI:57642"/>
        <dbReference type="ChEBI" id="CHEBI:57783"/>
        <dbReference type="ChEBI" id="CHEBI:58349"/>
        <dbReference type="EC" id="1.1.1.94"/>
    </reaction>
</comment>
<feature type="binding site" evidence="7">
    <location>
        <position position="130"/>
    </location>
    <ligand>
        <name>sn-glycerol 3-phosphate</name>
        <dbReference type="ChEBI" id="CHEBI:57597"/>
    </ligand>
</feature>
<dbReference type="NCBIfam" id="NF000942">
    <property type="entry name" value="PRK00094.1-4"/>
    <property type="match status" value="1"/>
</dbReference>
<feature type="active site" description="Proton acceptor" evidence="7">
    <location>
        <position position="186"/>
    </location>
</feature>
<dbReference type="InterPro" id="IPR011128">
    <property type="entry name" value="G3P_DH_NAD-dep_N"/>
</dbReference>
<dbReference type="HAMAP" id="MF_00394">
    <property type="entry name" value="NAD_Glyc3P_dehydrog"/>
    <property type="match status" value="1"/>
</dbReference>
<gene>
    <name evidence="7" type="primary">gpsA</name>
    <name evidence="12" type="ORF">KYN89_09025</name>
</gene>
<feature type="binding site" evidence="7">
    <location>
        <position position="134"/>
    </location>
    <ligand>
        <name>NADPH</name>
        <dbReference type="ChEBI" id="CHEBI:57783"/>
    </ligand>
</feature>
<feature type="binding site" evidence="7">
    <location>
        <position position="251"/>
    </location>
    <ligand>
        <name>sn-glycerol 3-phosphate</name>
        <dbReference type="ChEBI" id="CHEBI:57597"/>
    </ligand>
</feature>
<evidence type="ECO:0000256" key="2">
    <source>
        <dbReference type="ARBA" id="ARBA00022516"/>
    </source>
</evidence>
<dbReference type="PRINTS" id="PR00077">
    <property type="entry name" value="GPDHDRGNASE"/>
</dbReference>
<dbReference type="EMBL" id="JAHWXP010000002">
    <property type="protein sequence ID" value="MBY8337191.1"/>
    <property type="molecule type" value="Genomic_DNA"/>
</dbReference>
<comment type="subcellular location">
    <subcellularLocation>
        <location evidence="7">Cytoplasm</location>
    </subcellularLocation>
</comment>
<keyword evidence="7" id="KW-0521">NADP</keyword>
<comment type="function">
    <text evidence="7">Catalyzes the reduction of the glycolytic intermediate dihydroxyacetone phosphate (DHAP) to sn-glycerol 3-phosphate (G3P), the key precursor for phospholipid synthesis.</text>
</comment>
<dbReference type="Pfam" id="PF07479">
    <property type="entry name" value="NAD_Gly3P_dh_C"/>
    <property type="match status" value="1"/>
</dbReference>
<dbReference type="InterPro" id="IPR013328">
    <property type="entry name" value="6PGD_dom2"/>
</dbReference>
<dbReference type="Pfam" id="PF01210">
    <property type="entry name" value="NAD_Gly3P_dh_N"/>
    <property type="match status" value="1"/>
</dbReference>
<accession>A0ABS7PDX8</accession>
<keyword evidence="3 7" id="KW-0560">Oxidoreductase</keyword>
<keyword evidence="6 7" id="KW-1208">Phospholipid metabolism</keyword>
<dbReference type="PROSITE" id="PS00957">
    <property type="entry name" value="NAD_G3PDH"/>
    <property type="match status" value="1"/>
</dbReference>
<dbReference type="PANTHER" id="PTHR11728:SF1">
    <property type="entry name" value="GLYCEROL-3-PHOSPHATE DEHYDROGENASE [NAD(+)] 2, CHLOROPLASTIC"/>
    <property type="match status" value="1"/>
</dbReference>
<dbReference type="Gene3D" id="3.40.50.720">
    <property type="entry name" value="NAD(P)-binding Rossmann-like Domain"/>
    <property type="match status" value="1"/>
</dbReference>
<sequence>MADVAVLGGGAWGTALAQMLASDGRDVTLWALEPEVVAEINADHRNTPFLPDAQLTPSIRAISDLADIADAQTVLAVAPAQHLRKVLAEMPEFSGDLVICAKGIEQSTGALMSDMAHETCPSASLAALSGPTFAHEVAAGLPAAVTLACEGGEEQWKRLSPVIARPTFRPYYSDDLIGAEIGGAVKNVLAIACGVVDGLALGQNARNALITRGFAEMARFGAARGASFDTMTGLCGLGDLVLTCSSTSSRNFSLGKAIGEGQAAADLMANRHTVAEGAHTAPVLQRLARAEGIDMPIVDAVVAMLEGAKAADIADALLARPLTTESRSA</sequence>
<keyword evidence="13" id="KW-1185">Reference proteome</keyword>
<dbReference type="InterPro" id="IPR008927">
    <property type="entry name" value="6-PGluconate_DH-like_C_sf"/>
</dbReference>
<dbReference type="InterPro" id="IPR036291">
    <property type="entry name" value="NAD(P)-bd_dom_sf"/>
</dbReference>
<feature type="binding site" evidence="7">
    <location>
        <position position="102"/>
    </location>
    <ligand>
        <name>NADPH</name>
        <dbReference type="ChEBI" id="CHEBI:57783"/>
    </ligand>
</feature>
<dbReference type="PIRSF" id="PIRSF000114">
    <property type="entry name" value="Glycerol-3-P_dh"/>
    <property type="match status" value="1"/>
</dbReference>
<keyword evidence="2 7" id="KW-0444">Lipid biosynthesis</keyword>
<keyword evidence="7 8" id="KW-0520">NAD</keyword>
<dbReference type="PANTHER" id="PTHR11728">
    <property type="entry name" value="GLYCEROL-3-PHOSPHATE DEHYDROGENASE"/>
    <property type="match status" value="1"/>
</dbReference>
<feature type="binding site" evidence="7">
    <location>
        <position position="239"/>
    </location>
    <ligand>
        <name>sn-glycerol 3-phosphate</name>
        <dbReference type="ChEBI" id="CHEBI:57597"/>
    </ligand>
</feature>
<dbReference type="InterPro" id="IPR006109">
    <property type="entry name" value="G3P_DH_NAD-dep_C"/>
</dbReference>
<name>A0ABS7PDX8_9SPHN</name>
<comment type="catalytic activity">
    <reaction evidence="7">
        <text>sn-glycerol 3-phosphate + NAD(+) = dihydroxyacetone phosphate + NADH + H(+)</text>
        <dbReference type="Rhea" id="RHEA:11092"/>
        <dbReference type="ChEBI" id="CHEBI:15378"/>
        <dbReference type="ChEBI" id="CHEBI:57540"/>
        <dbReference type="ChEBI" id="CHEBI:57597"/>
        <dbReference type="ChEBI" id="CHEBI:57642"/>
        <dbReference type="ChEBI" id="CHEBI:57945"/>
        <dbReference type="EC" id="1.1.1.94"/>
    </reaction>
</comment>
<evidence type="ECO:0000313" key="12">
    <source>
        <dbReference type="EMBL" id="MBY8337191.1"/>
    </source>
</evidence>
<evidence type="ECO:0000259" key="10">
    <source>
        <dbReference type="Pfam" id="PF01210"/>
    </source>
</evidence>
<evidence type="ECO:0000256" key="9">
    <source>
        <dbReference type="RuleBase" id="RU000439"/>
    </source>
</evidence>
<feature type="binding site" evidence="7">
    <location>
        <position position="102"/>
    </location>
    <ligand>
        <name>sn-glycerol 3-phosphate</name>
        <dbReference type="ChEBI" id="CHEBI:57597"/>
    </ligand>
</feature>
<comment type="pathway">
    <text evidence="7">Membrane lipid metabolism; glycerophospholipid metabolism.</text>
</comment>
<feature type="binding site" evidence="7">
    <location>
        <position position="250"/>
    </location>
    <ligand>
        <name>sn-glycerol 3-phosphate</name>
        <dbReference type="ChEBI" id="CHEBI:57597"/>
    </ligand>
</feature>
<feature type="binding site" evidence="7">
    <location>
        <position position="132"/>
    </location>
    <ligand>
        <name>sn-glycerol 3-phosphate</name>
        <dbReference type="ChEBI" id="CHEBI:57597"/>
    </ligand>
</feature>
<evidence type="ECO:0000256" key="5">
    <source>
        <dbReference type="ARBA" id="ARBA00023209"/>
    </source>
</evidence>
<feature type="binding site" evidence="7">
    <location>
        <position position="186"/>
    </location>
    <ligand>
        <name>sn-glycerol 3-phosphate</name>
        <dbReference type="ChEBI" id="CHEBI:57597"/>
    </ligand>
</feature>
<feature type="binding site" evidence="7">
    <location>
        <position position="276"/>
    </location>
    <ligand>
        <name>NADPH</name>
        <dbReference type="ChEBI" id="CHEBI:57783"/>
    </ligand>
</feature>
<dbReference type="RefSeq" id="WP_222824737.1">
    <property type="nucleotide sequence ID" value="NZ_JAHWXP010000002.1"/>
</dbReference>
<evidence type="ECO:0000259" key="11">
    <source>
        <dbReference type="Pfam" id="PF07479"/>
    </source>
</evidence>
<dbReference type="Proteomes" id="UP000759298">
    <property type="component" value="Unassembled WGS sequence"/>
</dbReference>
<feature type="domain" description="Glycerol-3-phosphate dehydrogenase NAD-dependent C-terminal" evidence="11">
    <location>
        <begin position="175"/>
        <end position="311"/>
    </location>
</feature>
<dbReference type="InterPro" id="IPR006168">
    <property type="entry name" value="G3P_DH_NAD-dep"/>
</dbReference>
<feature type="binding site" evidence="7">
    <location>
        <position position="249"/>
    </location>
    <ligand>
        <name>sn-glycerol 3-phosphate</name>
        <dbReference type="ChEBI" id="CHEBI:57597"/>
    </ligand>
</feature>
<feature type="binding site" evidence="7">
    <location>
        <position position="274"/>
    </location>
    <ligand>
        <name>NADPH</name>
        <dbReference type="ChEBI" id="CHEBI:57783"/>
    </ligand>
</feature>
<comment type="similarity">
    <text evidence="1 7 8">Belongs to the NAD-dependent glycerol-3-phosphate dehydrogenase family.</text>
</comment>